<dbReference type="PANTHER" id="PTHR43563:SF1">
    <property type="entry name" value="AMINE OXIDASE [FLAVIN-CONTAINING] B"/>
    <property type="match status" value="1"/>
</dbReference>
<reference evidence="7 8" key="1">
    <citation type="journal article" date="2020" name="Cell">
        <title>Large-Scale Comparative Analyses of Tick Genomes Elucidate Their Genetic Diversity and Vector Capacities.</title>
        <authorList>
            <consortium name="Tick Genome and Microbiome Consortium (TIGMIC)"/>
            <person name="Jia N."/>
            <person name="Wang J."/>
            <person name="Shi W."/>
            <person name="Du L."/>
            <person name="Sun Y."/>
            <person name="Zhan W."/>
            <person name="Jiang J.F."/>
            <person name="Wang Q."/>
            <person name="Zhang B."/>
            <person name="Ji P."/>
            <person name="Bell-Sakyi L."/>
            <person name="Cui X.M."/>
            <person name="Yuan T.T."/>
            <person name="Jiang B.G."/>
            <person name="Yang W.F."/>
            <person name="Lam T.T."/>
            <person name="Chang Q.C."/>
            <person name="Ding S.J."/>
            <person name="Wang X.J."/>
            <person name="Zhu J.G."/>
            <person name="Ruan X.D."/>
            <person name="Zhao L."/>
            <person name="Wei J.T."/>
            <person name="Ye R.Z."/>
            <person name="Que T.C."/>
            <person name="Du C.H."/>
            <person name="Zhou Y.H."/>
            <person name="Cheng J.X."/>
            <person name="Dai P.F."/>
            <person name="Guo W.B."/>
            <person name="Han X.H."/>
            <person name="Huang E.J."/>
            <person name="Li L.F."/>
            <person name="Wei W."/>
            <person name="Gao Y.C."/>
            <person name="Liu J.Z."/>
            <person name="Shao H.Z."/>
            <person name="Wang X."/>
            <person name="Wang C.C."/>
            <person name="Yang T.C."/>
            <person name="Huo Q.B."/>
            <person name="Li W."/>
            <person name="Chen H.Y."/>
            <person name="Chen S.E."/>
            <person name="Zhou L.G."/>
            <person name="Ni X.B."/>
            <person name="Tian J.H."/>
            <person name="Sheng Y."/>
            <person name="Liu T."/>
            <person name="Pan Y.S."/>
            <person name="Xia L.Y."/>
            <person name="Li J."/>
            <person name="Zhao F."/>
            <person name="Cao W.C."/>
        </authorList>
    </citation>
    <scope>NUCLEOTIDE SEQUENCE [LARGE SCALE GENOMIC DNA]</scope>
    <source>
        <strain evidence="7">HaeL-2018</strain>
    </source>
</reference>
<accession>A0A9J6G7C1</accession>
<organism evidence="7 8">
    <name type="scientific">Haemaphysalis longicornis</name>
    <name type="common">Bush tick</name>
    <dbReference type="NCBI Taxonomy" id="44386"/>
    <lineage>
        <taxon>Eukaryota</taxon>
        <taxon>Metazoa</taxon>
        <taxon>Ecdysozoa</taxon>
        <taxon>Arthropoda</taxon>
        <taxon>Chelicerata</taxon>
        <taxon>Arachnida</taxon>
        <taxon>Acari</taxon>
        <taxon>Parasitiformes</taxon>
        <taxon>Ixodida</taxon>
        <taxon>Ixodoidea</taxon>
        <taxon>Ixodidae</taxon>
        <taxon>Haemaphysalinae</taxon>
        <taxon>Haemaphysalis</taxon>
    </lineage>
</organism>
<proteinExistence type="inferred from homology"/>
<comment type="catalytic activity">
    <reaction evidence="4">
        <text>a secondary aliphatic amine + O2 + H2O = a primary amine + an aldehyde + H2O2</text>
        <dbReference type="Rhea" id="RHEA:26414"/>
        <dbReference type="ChEBI" id="CHEBI:15377"/>
        <dbReference type="ChEBI" id="CHEBI:15379"/>
        <dbReference type="ChEBI" id="CHEBI:16240"/>
        <dbReference type="ChEBI" id="CHEBI:17478"/>
        <dbReference type="ChEBI" id="CHEBI:58855"/>
        <dbReference type="ChEBI" id="CHEBI:65296"/>
        <dbReference type="EC" id="1.4.3.4"/>
    </reaction>
</comment>
<dbReference type="EC" id="1.4.3.4" evidence="3"/>
<dbReference type="GO" id="GO:0005741">
    <property type="term" value="C:mitochondrial outer membrane"/>
    <property type="evidence" value="ECO:0007669"/>
    <property type="project" value="UniProtKB-SubCell"/>
</dbReference>
<keyword evidence="8" id="KW-1185">Reference proteome</keyword>
<evidence type="ECO:0000256" key="4">
    <source>
        <dbReference type="ARBA" id="ARBA00048448"/>
    </source>
</evidence>
<dbReference type="Gene3D" id="3.50.50.60">
    <property type="entry name" value="FAD/NAD(P)-binding domain"/>
    <property type="match status" value="1"/>
</dbReference>
<dbReference type="OrthoDB" id="337104at2759"/>
<dbReference type="VEuPathDB" id="VectorBase:HLOH_040054"/>
<evidence type="ECO:0000256" key="1">
    <source>
        <dbReference type="ARBA" id="ARBA00004362"/>
    </source>
</evidence>
<dbReference type="Proteomes" id="UP000821853">
    <property type="component" value="Chromosome 3"/>
</dbReference>
<feature type="region of interest" description="Disordered" evidence="5">
    <location>
        <begin position="1"/>
        <end position="24"/>
    </location>
</feature>
<comment type="similarity">
    <text evidence="2">Belongs to the flavin monoamine oxidase family.</text>
</comment>
<evidence type="ECO:0000256" key="3">
    <source>
        <dbReference type="ARBA" id="ARBA00012804"/>
    </source>
</evidence>
<evidence type="ECO:0000256" key="5">
    <source>
        <dbReference type="SAM" id="MobiDB-lite"/>
    </source>
</evidence>
<comment type="caution">
    <text evidence="7">The sequence shown here is derived from an EMBL/GenBank/DDBJ whole genome shotgun (WGS) entry which is preliminary data.</text>
</comment>
<evidence type="ECO:0000259" key="6">
    <source>
        <dbReference type="Pfam" id="PF01593"/>
    </source>
</evidence>
<dbReference type="OMA" id="SHIMHDI"/>
<evidence type="ECO:0000256" key="2">
    <source>
        <dbReference type="ARBA" id="ARBA00005995"/>
    </source>
</evidence>
<dbReference type="GO" id="GO:0097621">
    <property type="term" value="F:monoamine oxidase activity"/>
    <property type="evidence" value="ECO:0007669"/>
    <property type="project" value="UniProtKB-EC"/>
</dbReference>
<comment type="subcellular location">
    <subcellularLocation>
        <location evidence="1">Mitochondrion outer membrane</location>
        <topology evidence="1">Single-pass type IV membrane protein</topology>
        <orientation evidence="1">Cytoplasmic side</orientation>
    </subcellularLocation>
</comment>
<protein>
    <recommendedName>
        <fullName evidence="3">monoamine oxidase</fullName>
        <ecNumber evidence="3">1.4.3.4</ecNumber>
    </recommendedName>
</protein>
<dbReference type="AlphaFoldDB" id="A0A9J6G7C1"/>
<dbReference type="Pfam" id="PF01593">
    <property type="entry name" value="Amino_oxidase"/>
    <property type="match status" value="1"/>
</dbReference>
<name>A0A9J6G7C1_HAELO</name>
<dbReference type="InterPro" id="IPR036188">
    <property type="entry name" value="FAD/NAD-bd_sf"/>
</dbReference>
<dbReference type="PANTHER" id="PTHR43563">
    <property type="entry name" value="AMINE OXIDASE"/>
    <property type="match status" value="1"/>
</dbReference>
<sequence>MSSENEPAVPRLSGDKGQSSPPLRRRFRRRGLASQDGMEPNGAACLAEPAVNRRTTTVLIFGAGLSGLSAAKLLTDHGVDVTVLEARDRVGGRTFTVKNDTVGWVDLGGSYVGPTQNYILRLAHDLGAETYRIFDGGLKNIHFGEVLTLAGQY</sequence>
<gene>
    <name evidence="7" type="ORF">HPB48_002468</name>
</gene>
<evidence type="ECO:0000313" key="7">
    <source>
        <dbReference type="EMBL" id="KAH9370601.1"/>
    </source>
</evidence>
<dbReference type="InterPro" id="IPR002937">
    <property type="entry name" value="Amino_oxidase"/>
</dbReference>
<dbReference type="InterPro" id="IPR050703">
    <property type="entry name" value="Flavin_MAO"/>
</dbReference>
<dbReference type="EMBL" id="JABSTR010000005">
    <property type="protein sequence ID" value="KAH9370601.1"/>
    <property type="molecule type" value="Genomic_DNA"/>
</dbReference>
<dbReference type="SUPFAM" id="SSF51905">
    <property type="entry name" value="FAD/NAD(P)-binding domain"/>
    <property type="match status" value="1"/>
</dbReference>
<evidence type="ECO:0000313" key="8">
    <source>
        <dbReference type="Proteomes" id="UP000821853"/>
    </source>
</evidence>
<feature type="domain" description="Amine oxidase" evidence="6">
    <location>
        <begin position="65"/>
        <end position="134"/>
    </location>
</feature>